<dbReference type="FunCoup" id="A0A152A8T2">
    <property type="interactions" value="254"/>
</dbReference>
<accession>A0A152A8T2</accession>
<proteinExistence type="inferred from homology"/>
<sequence>MSEVDSSATQNNEQQQQQQESKEEKVEIKFKKNPNKKPIRKRTNEVLNELVTDGQSTEQPNEEDLKLILELTKEKQKMREKGKGVNIGILSEGPHHKVSLREIDSKLDDSFTLQEEKKEVNLHLEKYIEEQLKQSKQQQQQISNITSTSTNTTTSSSSTTSMEKDYSSLTVDHDNLKNSLYETPEHLKTTSSIKVSDTDKTNWVAGIAEVPLSDSYKVKNIIETEKARTKIMEDKYTNKANNYNNTTHKEHHRYMNTKKSKGDKATDEEVFEHFKKRFRY</sequence>
<comment type="similarity">
    <text evidence="2">Belongs to the TLS1 family.</text>
</comment>
<dbReference type="PANTHER" id="PTHR13486:SF2">
    <property type="entry name" value="SPLICING FACTOR C9ORF78"/>
    <property type="match status" value="1"/>
</dbReference>
<comment type="subcellular location">
    <subcellularLocation>
        <location evidence="1">Nucleus</location>
    </subcellularLocation>
</comment>
<keyword evidence="6" id="KW-1185">Reference proteome</keyword>
<reference evidence="5 6" key="1">
    <citation type="submission" date="2015-12" db="EMBL/GenBank/DDBJ databases">
        <title>Dictyostelia acquired genes for synthesis and detection of signals that induce cell-type specialization by lateral gene transfer from prokaryotes.</title>
        <authorList>
            <person name="Gloeckner G."/>
            <person name="Schaap P."/>
        </authorList>
    </citation>
    <scope>NUCLEOTIDE SEQUENCE [LARGE SCALE GENOMIC DNA]</scope>
    <source>
        <strain evidence="5 6">TK</strain>
    </source>
</reference>
<dbReference type="AlphaFoldDB" id="A0A152A8T2"/>
<feature type="compositionally biased region" description="Low complexity" evidence="4">
    <location>
        <begin position="10"/>
        <end position="19"/>
    </location>
</feature>
<keyword evidence="3" id="KW-0539">Nucleus</keyword>
<feature type="compositionally biased region" description="Basic residues" evidence="4">
    <location>
        <begin position="31"/>
        <end position="41"/>
    </location>
</feature>
<dbReference type="Proteomes" id="UP000076078">
    <property type="component" value="Unassembled WGS sequence"/>
</dbReference>
<dbReference type="InterPro" id="IPR010756">
    <property type="entry name" value="Tls1-like"/>
</dbReference>
<dbReference type="GO" id="GO:0000398">
    <property type="term" value="P:mRNA splicing, via spliceosome"/>
    <property type="evidence" value="ECO:0007669"/>
    <property type="project" value="TreeGrafter"/>
</dbReference>
<evidence type="ECO:0000313" key="6">
    <source>
        <dbReference type="Proteomes" id="UP000076078"/>
    </source>
</evidence>
<dbReference type="OrthoDB" id="5627at2759"/>
<dbReference type="Pfam" id="PF07052">
    <property type="entry name" value="Hep_59"/>
    <property type="match status" value="1"/>
</dbReference>
<feature type="region of interest" description="Disordered" evidence="4">
    <location>
        <begin position="139"/>
        <end position="166"/>
    </location>
</feature>
<dbReference type="InParanoid" id="A0A152A8T2"/>
<evidence type="ECO:0000256" key="1">
    <source>
        <dbReference type="ARBA" id="ARBA00004123"/>
    </source>
</evidence>
<evidence type="ECO:0000313" key="5">
    <source>
        <dbReference type="EMBL" id="KYR02467.1"/>
    </source>
</evidence>
<organism evidence="5 6">
    <name type="scientific">Tieghemostelium lacteum</name>
    <name type="common">Slime mold</name>
    <name type="synonym">Dictyostelium lacteum</name>
    <dbReference type="NCBI Taxonomy" id="361077"/>
    <lineage>
        <taxon>Eukaryota</taxon>
        <taxon>Amoebozoa</taxon>
        <taxon>Evosea</taxon>
        <taxon>Eumycetozoa</taxon>
        <taxon>Dictyostelia</taxon>
        <taxon>Dictyosteliales</taxon>
        <taxon>Raperosteliaceae</taxon>
        <taxon>Tieghemostelium</taxon>
    </lineage>
</organism>
<gene>
    <name evidence="5" type="ORF">DLAC_01308</name>
</gene>
<protein>
    <submittedName>
        <fullName evidence="5">Uncharacterized protein</fullName>
    </submittedName>
</protein>
<comment type="caution">
    <text evidence="5">The sequence shown here is derived from an EMBL/GenBank/DDBJ whole genome shotgun (WGS) entry which is preliminary data.</text>
</comment>
<dbReference type="STRING" id="361077.A0A152A8T2"/>
<name>A0A152A8T2_TIELA</name>
<dbReference type="PANTHER" id="PTHR13486">
    <property type="entry name" value="TELOMERE LENGTH AND SILENCING PROTEIN 1 TLS1 FAMILY MEMBER"/>
    <property type="match status" value="1"/>
</dbReference>
<feature type="region of interest" description="Disordered" evidence="4">
    <location>
        <begin position="1"/>
        <end position="63"/>
    </location>
</feature>
<evidence type="ECO:0000256" key="2">
    <source>
        <dbReference type="ARBA" id="ARBA00007643"/>
    </source>
</evidence>
<dbReference type="EMBL" id="LODT01000004">
    <property type="protein sequence ID" value="KYR02467.1"/>
    <property type="molecule type" value="Genomic_DNA"/>
</dbReference>
<dbReference type="GO" id="GO:0005681">
    <property type="term" value="C:spliceosomal complex"/>
    <property type="evidence" value="ECO:0007669"/>
    <property type="project" value="TreeGrafter"/>
</dbReference>
<feature type="compositionally biased region" description="Low complexity" evidence="4">
    <location>
        <begin position="139"/>
        <end position="161"/>
    </location>
</feature>
<dbReference type="OMA" id="KGINADN"/>
<evidence type="ECO:0000256" key="3">
    <source>
        <dbReference type="ARBA" id="ARBA00023242"/>
    </source>
</evidence>
<evidence type="ECO:0000256" key="4">
    <source>
        <dbReference type="SAM" id="MobiDB-lite"/>
    </source>
</evidence>
<feature type="compositionally biased region" description="Basic and acidic residues" evidence="4">
    <location>
        <begin position="20"/>
        <end position="30"/>
    </location>
</feature>